<protein>
    <recommendedName>
        <fullName evidence="2">glutathione-specific gamma-glutamylcyclotransferase</fullName>
        <ecNumber evidence="2">4.3.2.7</ecNumber>
    </recommendedName>
    <alternativeName>
        <fullName evidence="4">Cation transport regulator-like protein 2</fullName>
    </alternativeName>
</protein>
<evidence type="ECO:0000256" key="5">
    <source>
        <dbReference type="ARBA" id="ARBA00045227"/>
    </source>
</evidence>
<comment type="similarity">
    <text evidence="1">Belongs to the gamma-glutamylcyclotransferase family. ChaC subfamily.</text>
</comment>
<keyword evidence="3" id="KW-0456">Lyase</keyword>
<dbReference type="Gene3D" id="3.10.490.10">
    <property type="entry name" value="Gamma-glutamyl cyclotransferase-like"/>
    <property type="match status" value="1"/>
</dbReference>
<dbReference type="InterPro" id="IPR006840">
    <property type="entry name" value="ChaC"/>
</dbReference>
<dbReference type="EC" id="4.3.2.7" evidence="2"/>
<dbReference type="OrthoDB" id="1933483at2759"/>
<evidence type="ECO:0000256" key="6">
    <source>
        <dbReference type="ARBA" id="ARBA00048073"/>
    </source>
</evidence>
<evidence type="ECO:0000313" key="8">
    <source>
        <dbReference type="Proteomes" id="UP000051574"/>
    </source>
</evidence>
<dbReference type="SUPFAM" id="SSF110857">
    <property type="entry name" value="Gamma-glutamyl cyclotransferase-like"/>
    <property type="match status" value="1"/>
</dbReference>
<sequence>MINQLFKLHKSFKQFHKSIKSDASNIPKLFSNMWVFGYGSLIWKVDFPYESKLIGYIKGYNRRFYQHSTDHRGVPEKPGRVVTLIPTDDNEACVWGIAYKIKSEDVENVVNHLDYREKGGYKRKEVMFYPKNGSVPFQLTVYYGASDNFQYAGEADLNSIAKQVVSSAGPSGTNLDYVCSLAKSMREIAPNVNDEHLFALEAKVLEIIKS</sequence>
<feature type="non-terminal residue" evidence="7">
    <location>
        <position position="210"/>
    </location>
</feature>
<evidence type="ECO:0000256" key="1">
    <source>
        <dbReference type="ARBA" id="ARBA00009662"/>
    </source>
</evidence>
<dbReference type="CDD" id="cd06661">
    <property type="entry name" value="GGCT_like"/>
    <property type="match status" value="1"/>
</dbReference>
<name>A0A0T6B3H5_9SCAR</name>
<evidence type="ECO:0000256" key="4">
    <source>
        <dbReference type="ARBA" id="ARBA00043195"/>
    </source>
</evidence>
<comment type="caution">
    <text evidence="7">The sequence shown here is derived from an EMBL/GenBank/DDBJ whole genome shotgun (WGS) entry which is preliminary data.</text>
</comment>
<dbReference type="InterPro" id="IPR036568">
    <property type="entry name" value="GGCT-like_sf"/>
</dbReference>
<evidence type="ECO:0000256" key="3">
    <source>
        <dbReference type="ARBA" id="ARBA00023239"/>
    </source>
</evidence>
<dbReference type="Pfam" id="PF04752">
    <property type="entry name" value="ChaC"/>
    <property type="match status" value="1"/>
</dbReference>
<comment type="function">
    <text evidence="5">Catalyzes the cleavage of glutathione into 5-oxo-L-proline and a Cys-Gly dipeptide. Acts specifically on glutathione, but not on other gamma-glutamyl peptides.</text>
</comment>
<evidence type="ECO:0000313" key="7">
    <source>
        <dbReference type="EMBL" id="KRT81828.1"/>
    </source>
</evidence>
<dbReference type="Proteomes" id="UP000051574">
    <property type="component" value="Unassembled WGS sequence"/>
</dbReference>
<organism evidence="7 8">
    <name type="scientific">Oryctes borbonicus</name>
    <dbReference type="NCBI Taxonomy" id="1629725"/>
    <lineage>
        <taxon>Eukaryota</taxon>
        <taxon>Metazoa</taxon>
        <taxon>Ecdysozoa</taxon>
        <taxon>Arthropoda</taxon>
        <taxon>Hexapoda</taxon>
        <taxon>Insecta</taxon>
        <taxon>Pterygota</taxon>
        <taxon>Neoptera</taxon>
        <taxon>Endopterygota</taxon>
        <taxon>Coleoptera</taxon>
        <taxon>Polyphaga</taxon>
        <taxon>Scarabaeiformia</taxon>
        <taxon>Scarabaeidae</taxon>
        <taxon>Dynastinae</taxon>
        <taxon>Oryctes</taxon>
    </lineage>
</organism>
<reference evidence="7 8" key="1">
    <citation type="submission" date="2015-09" db="EMBL/GenBank/DDBJ databases">
        <title>Draft genome of the scarab beetle Oryctes borbonicus.</title>
        <authorList>
            <person name="Meyer J.M."/>
            <person name="Markov G.V."/>
            <person name="Baskaran P."/>
            <person name="Herrmann M."/>
            <person name="Sommer R.J."/>
            <person name="Roedelsperger C."/>
        </authorList>
    </citation>
    <scope>NUCLEOTIDE SEQUENCE [LARGE SCALE GENOMIC DNA]</scope>
    <source>
        <strain evidence="7">OB123</strain>
        <tissue evidence="7">Whole animal</tissue>
    </source>
</reference>
<proteinExistence type="inferred from homology"/>
<dbReference type="EMBL" id="LJIG01016029">
    <property type="protein sequence ID" value="KRT81828.1"/>
    <property type="molecule type" value="Genomic_DNA"/>
</dbReference>
<accession>A0A0T6B3H5</accession>
<dbReference type="InterPro" id="IPR013024">
    <property type="entry name" value="GGCT-like"/>
</dbReference>
<dbReference type="GO" id="GO:0006751">
    <property type="term" value="P:glutathione catabolic process"/>
    <property type="evidence" value="ECO:0007669"/>
    <property type="project" value="InterPro"/>
</dbReference>
<dbReference type="PANTHER" id="PTHR12192:SF2">
    <property type="entry name" value="GLUTATHIONE-SPECIFIC GAMMA-GLUTAMYLCYCLOTRANSFERASE 2"/>
    <property type="match status" value="1"/>
</dbReference>
<dbReference type="PANTHER" id="PTHR12192">
    <property type="entry name" value="CATION TRANSPORT PROTEIN CHAC-RELATED"/>
    <property type="match status" value="1"/>
</dbReference>
<evidence type="ECO:0000256" key="2">
    <source>
        <dbReference type="ARBA" id="ARBA00012344"/>
    </source>
</evidence>
<dbReference type="AlphaFoldDB" id="A0A0T6B3H5"/>
<dbReference type="GO" id="GO:0005737">
    <property type="term" value="C:cytoplasm"/>
    <property type="evidence" value="ECO:0007669"/>
    <property type="project" value="TreeGrafter"/>
</dbReference>
<comment type="catalytic activity">
    <reaction evidence="6">
        <text>glutathione = L-cysteinylglycine + 5-oxo-L-proline</text>
        <dbReference type="Rhea" id="RHEA:47724"/>
        <dbReference type="ChEBI" id="CHEBI:57925"/>
        <dbReference type="ChEBI" id="CHEBI:58402"/>
        <dbReference type="ChEBI" id="CHEBI:61694"/>
        <dbReference type="EC" id="4.3.2.7"/>
    </reaction>
</comment>
<keyword evidence="8" id="KW-1185">Reference proteome</keyword>
<gene>
    <name evidence="7" type="ORF">AMK59_5739</name>
</gene>
<dbReference type="GO" id="GO:0061928">
    <property type="term" value="F:glutathione specific gamma-glutamylcyclotransferase activity"/>
    <property type="evidence" value="ECO:0007669"/>
    <property type="project" value="UniProtKB-EC"/>
</dbReference>